<keyword evidence="3" id="KW-1185">Reference proteome</keyword>
<dbReference type="HOGENOM" id="CLU_035524_0_0_1"/>
<name>W9Y3M0_9EURO</name>
<dbReference type="RefSeq" id="XP_007732377.1">
    <property type="nucleotide sequence ID" value="XM_007734187.1"/>
</dbReference>
<dbReference type="Pfam" id="PF24809">
    <property type="entry name" value="DUF7708"/>
    <property type="match status" value="1"/>
</dbReference>
<dbReference type="EMBL" id="AMGY01000003">
    <property type="protein sequence ID" value="EXJ87098.1"/>
    <property type="molecule type" value="Genomic_DNA"/>
</dbReference>
<dbReference type="eggNOG" id="ENOG502RFH0">
    <property type="taxonomic scope" value="Eukaryota"/>
</dbReference>
<comment type="caution">
    <text evidence="2">The sequence shown here is derived from an EMBL/GenBank/DDBJ whole genome shotgun (WGS) entry which is preliminary data.</text>
</comment>
<gene>
    <name evidence="2" type="ORF">A1O3_04056</name>
</gene>
<evidence type="ECO:0000259" key="1">
    <source>
        <dbReference type="Pfam" id="PF24809"/>
    </source>
</evidence>
<evidence type="ECO:0000313" key="2">
    <source>
        <dbReference type="EMBL" id="EXJ87098.1"/>
    </source>
</evidence>
<dbReference type="STRING" id="1182542.W9Y3M0"/>
<dbReference type="AlphaFoldDB" id="W9Y3M0"/>
<proteinExistence type="predicted"/>
<dbReference type="InterPro" id="IPR056125">
    <property type="entry name" value="DUF7708"/>
</dbReference>
<protein>
    <recommendedName>
        <fullName evidence="1">DUF7708 domain-containing protein</fullName>
    </recommendedName>
</protein>
<accession>W9Y3M0</accession>
<evidence type="ECO:0000313" key="3">
    <source>
        <dbReference type="Proteomes" id="UP000019478"/>
    </source>
</evidence>
<reference evidence="2 3" key="1">
    <citation type="submission" date="2013-03" db="EMBL/GenBank/DDBJ databases">
        <title>The Genome Sequence of Capronia epimyces CBS 606.96.</title>
        <authorList>
            <consortium name="The Broad Institute Genomics Platform"/>
            <person name="Cuomo C."/>
            <person name="de Hoog S."/>
            <person name="Gorbushina A."/>
            <person name="Walker B."/>
            <person name="Young S.K."/>
            <person name="Zeng Q."/>
            <person name="Gargeya S."/>
            <person name="Fitzgerald M."/>
            <person name="Haas B."/>
            <person name="Abouelleil A."/>
            <person name="Allen A.W."/>
            <person name="Alvarado L."/>
            <person name="Arachchi H.M."/>
            <person name="Berlin A.M."/>
            <person name="Chapman S.B."/>
            <person name="Gainer-Dewar J."/>
            <person name="Goldberg J."/>
            <person name="Griggs A."/>
            <person name="Gujja S."/>
            <person name="Hansen M."/>
            <person name="Howarth C."/>
            <person name="Imamovic A."/>
            <person name="Ireland A."/>
            <person name="Larimer J."/>
            <person name="McCowan C."/>
            <person name="Murphy C."/>
            <person name="Pearson M."/>
            <person name="Poon T.W."/>
            <person name="Priest M."/>
            <person name="Roberts A."/>
            <person name="Saif S."/>
            <person name="Shea T."/>
            <person name="Sisk P."/>
            <person name="Sykes S."/>
            <person name="Wortman J."/>
            <person name="Nusbaum C."/>
            <person name="Birren B."/>
        </authorList>
    </citation>
    <scope>NUCLEOTIDE SEQUENCE [LARGE SCALE GENOMIC DNA]</scope>
    <source>
        <strain evidence="2 3">CBS 606.96</strain>
    </source>
</reference>
<dbReference type="Proteomes" id="UP000019478">
    <property type="component" value="Unassembled WGS sequence"/>
</dbReference>
<organism evidence="2 3">
    <name type="scientific">Capronia epimyces CBS 606.96</name>
    <dbReference type="NCBI Taxonomy" id="1182542"/>
    <lineage>
        <taxon>Eukaryota</taxon>
        <taxon>Fungi</taxon>
        <taxon>Dikarya</taxon>
        <taxon>Ascomycota</taxon>
        <taxon>Pezizomycotina</taxon>
        <taxon>Eurotiomycetes</taxon>
        <taxon>Chaetothyriomycetidae</taxon>
        <taxon>Chaetothyriales</taxon>
        <taxon>Herpotrichiellaceae</taxon>
        <taxon>Capronia</taxon>
    </lineage>
</organism>
<dbReference type="GeneID" id="19168177"/>
<sequence>MGSLTRQTDWYRGDTARNGADVAKEAFDKAMQYFEKDLHADKKSLDWLRSHWPESMHEVTEVVEQAKQTYTTTRSGKGKEKESKAHKCLVAFSARVRYYGDVLDVLAQHHPEYVALAWGAFKFVFVGVLNHAELVAELSEALTKIGDLLQQVKLVIYLYPVDRMRDAVSRLYAHMIEFLLLAADWYKKHPIKRALDSIINPFPLRYKPTLKLIQSSFDNVNHIANGANKAETRDLTIAVQQMQSQITAMETALVTRMTEMQGIGSQTLAVVKDQTVRLCRMEQGDILTLLTPSRLPEHVLSTCRSIARRRGLWNQPSSESTSFVQALNKWIASTDSTLFTVRAGPRAEARTKDLAVEVTALLSAAWHPVLWYLSERGHRHRHRHPQASRDVDVDVDQDLDQDLSLCDILKNLIYQLVRQDVGLDPDTLNITKFHSAHSESEWLDLLLLLLRSVCTCYMVIETEALYDLAGKGKDQGWSQRLMAVFDRVVENAKPAGCLVKVLLVTYSDAPLSHRTISTTSSTASNHSLPLAVNIHSSKTGLMNKRQRVAAKAAGKRNGLTRQLATVHLVDTT</sequence>
<feature type="domain" description="DUF7708" evidence="1">
    <location>
        <begin position="87"/>
        <end position="232"/>
    </location>
</feature>
<dbReference type="OrthoDB" id="61900at2759"/>